<keyword evidence="4 6" id="KW-1133">Transmembrane helix</keyword>
<dbReference type="EMBL" id="LCLA01000041">
    <property type="protein sequence ID" value="KKU09391.1"/>
    <property type="molecule type" value="Genomic_DNA"/>
</dbReference>
<accession>A0A0G1MM10</accession>
<evidence type="ECO:0000256" key="2">
    <source>
        <dbReference type="ARBA" id="ARBA00008854"/>
    </source>
</evidence>
<gene>
    <name evidence="7" type="ORF">UX13_C0041G0002</name>
</gene>
<dbReference type="InterPro" id="IPR023353">
    <property type="entry name" value="LemA-like_dom_sf"/>
</dbReference>
<comment type="subcellular location">
    <subcellularLocation>
        <location evidence="1">Membrane</location>
        <topology evidence="1">Single-pass membrane protein</topology>
    </subcellularLocation>
</comment>
<dbReference type="GO" id="GO:0016020">
    <property type="term" value="C:membrane"/>
    <property type="evidence" value="ECO:0007669"/>
    <property type="project" value="UniProtKB-SubCell"/>
</dbReference>
<evidence type="ECO:0000256" key="5">
    <source>
        <dbReference type="ARBA" id="ARBA00023136"/>
    </source>
</evidence>
<comment type="caution">
    <text evidence="7">The sequence shown here is derived from an EMBL/GenBank/DDBJ whole genome shotgun (WGS) entry which is preliminary data.</text>
</comment>
<keyword evidence="3 6" id="KW-0812">Transmembrane</keyword>
<proteinExistence type="inferred from homology"/>
<evidence type="ECO:0000256" key="6">
    <source>
        <dbReference type="SAM" id="Phobius"/>
    </source>
</evidence>
<name>A0A0G1MM10_9BACT</name>
<reference evidence="7 8" key="1">
    <citation type="journal article" date="2015" name="Nature">
        <title>rRNA introns, odd ribosomes, and small enigmatic genomes across a large radiation of phyla.</title>
        <authorList>
            <person name="Brown C.T."/>
            <person name="Hug L.A."/>
            <person name="Thomas B.C."/>
            <person name="Sharon I."/>
            <person name="Castelle C.J."/>
            <person name="Singh A."/>
            <person name="Wilkins M.J."/>
            <person name="Williams K.H."/>
            <person name="Banfield J.F."/>
        </authorList>
    </citation>
    <scope>NUCLEOTIDE SEQUENCE [LARGE SCALE GENOMIC DNA]</scope>
</reference>
<protein>
    <submittedName>
        <fullName evidence="7">LemA family protein</fullName>
    </submittedName>
</protein>
<sequence length="192" mass="21236">MIYLYIALGVIALWVIATYNFFVSAKARVKAAIQEIGNQLKRQADLIPNLENSVKGYLTHEKGIFNELSAARKLVASAAKSGSLAKMADAGKAFSDVLPKLQVVVEDNPELKGNEVVENLMDELRDTSDKVMYARRLLIDLSADYNVKRATFPSSILAGMFNFSEMKGLETPEDGEAFSVRKEEMKSPKVNI</sequence>
<comment type="similarity">
    <text evidence="2">Belongs to the LemA family.</text>
</comment>
<dbReference type="InterPro" id="IPR007156">
    <property type="entry name" value="MamQ_LemA"/>
</dbReference>
<dbReference type="PANTHER" id="PTHR34478">
    <property type="entry name" value="PROTEIN LEMA"/>
    <property type="match status" value="1"/>
</dbReference>
<evidence type="ECO:0000256" key="3">
    <source>
        <dbReference type="ARBA" id="ARBA00022692"/>
    </source>
</evidence>
<evidence type="ECO:0000313" key="7">
    <source>
        <dbReference type="EMBL" id="KKU09391.1"/>
    </source>
</evidence>
<keyword evidence="5 6" id="KW-0472">Membrane</keyword>
<feature type="transmembrane region" description="Helical" evidence="6">
    <location>
        <begin position="6"/>
        <end position="23"/>
    </location>
</feature>
<dbReference type="AlphaFoldDB" id="A0A0G1MM10"/>
<evidence type="ECO:0000256" key="1">
    <source>
        <dbReference type="ARBA" id="ARBA00004167"/>
    </source>
</evidence>
<dbReference type="Proteomes" id="UP000034329">
    <property type="component" value="Unassembled WGS sequence"/>
</dbReference>
<evidence type="ECO:0000256" key="4">
    <source>
        <dbReference type="ARBA" id="ARBA00022989"/>
    </source>
</evidence>
<organism evidence="7 8">
    <name type="scientific">Candidatus Woesebacteria bacterium GW2011_GWB1_45_5</name>
    <dbReference type="NCBI Taxonomy" id="1618581"/>
    <lineage>
        <taxon>Bacteria</taxon>
        <taxon>Candidatus Woeseibacteriota</taxon>
    </lineage>
</organism>
<dbReference type="PANTHER" id="PTHR34478:SF1">
    <property type="entry name" value="PROTEIN LEMA"/>
    <property type="match status" value="1"/>
</dbReference>
<evidence type="ECO:0000313" key="8">
    <source>
        <dbReference type="Proteomes" id="UP000034329"/>
    </source>
</evidence>
<dbReference type="Pfam" id="PF04011">
    <property type="entry name" value="LemA"/>
    <property type="match status" value="1"/>
</dbReference>
<dbReference type="Gene3D" id="1.20.1440.20">
    <property type="entry name" value="LemA-like domain"/>
    <property type="match status" value="1"/>
</dbReference>
<dbReference type="SUPFAM" id="SSF140478">
    <property type="entry name" value="LemA-like"/>
    <property type="match status" value="1"/>
</dbReference>